<dbReference type="GO" id="GO:0042853">
    <property type="term" value="P:L-alanine catabolic process"/>
    <property type="evidence" value="ECO:0007669"/>
    <property type="project" value="UniProtKB-UniPathway"/>
</dbReference>
<dbReference type="STRING" id="42514.ENSPNAP00000026912"/>
<dbReference type="GO" id="GO:0004021">
    <property type="term" value="F:L-alanine:2-oxoglutarate aminotransferase activity"/>
    <property type="evidence" value="ECO:0007669"/>
    <property type="project" value="UniProtKB-EC"/>
</dbReference>
<dbReference type="Ensembl" id="ENSPNAT00000003917.2">
    <property type="protein sequence ID" value="ENSPNAP00000026912.2"/>
    <property type="gene ID" value="ENSPNAG00000002180.2"/>
</dbReference>
<dbReference type="Gene3D" id="1.10.287.1970">
    <property type="match status" value="1"/>
</dbReference>
<dbReference type="Proteomes" id="UP001501920">
    <property type="component" value="Chromosome 2"/>
</dbReference>
<evidence type="ECO:0000256" key="3">
    <source>
        <dbReference type="ARBA" id="ARBA00022576"/>
    </source>
</evidence>
<evidence type="ECO:0000256" key="6">
    <source>
        <dbReference type="ARBA" id="ARBA00025708"/>
    </source>
</evidence>
<proteinExistence type="inferred from homology"/>
<evidence type="ECO:0000256" key="5">
    <source>
        <dbReference type="ARBA" id="ARBA00022898"/>
    </source>
</evidence>
<reference evidence="11" key="3">
    <citation type="submission" date="2025-09" db="UniProtKB">
        <authorList>
            <consortium name="Ensembl"/>
        </authorList>
    </citation>
    <scope>IDENTIFICATION</scope>
</reference>
<dbReference type="Gene3D" id="3.40.640.10">
    <property type="entry name" value="Type I PLP-dependent aspartate aminotransferase-like (Major domain)"/>
    <property type="match status" value="1"/>
</dbReference>
<dbReference type="GeneTree" id="ENSGT00940000155265"/>
<feature type="domain" description="Aminotransferase class I/classII large" evidence="10">
    <location>
        <begin position="27"/>
        <end position="408"/>
    </location>
</feature>
<evidence type="ECO:0000256" key="2">
    <source>
        <dbReference type="ARBA" id="ARBA00011738"/>
    </source>
</evidence>
<dbReference type="OMA" id="HHIRICL"/>
<evidence type="ECO:0000313" key="11">
    <source>
        <dbReference type="Ensembl" id="ENSPNAP00000026912.2"/>
    </source>
</evidence>
<dbReference type="InterPro" id="IPR015422">
    <property type="entry name" value="PyrdxlP-dep_Trfase_small"/>
</dbReference>
<dbReference type="PANTHER" id="PTHR11751:SF469">
    <property type="entry name" value="ALANINE TRANSAMINASE"/>
    <property type="match status" value="1"/>
</dbReference>
<dbReference type="CDD" id="cd00609">
    <property type="entry name" value="AAT_like"/>
    <property type="match status" value="1"/>
</dbReference>
<dbReference type="UniPathway" id="UPA00528">
    <property type="reaction ID" value="UER00586"/>
</dbReference>
<dbReference type="FunFam" id="3.40.640.10:FF:000129">
    <property type="entry name" value="Alanine aminotransferase 2"/>
    <property type="match status" value="1"/>
</dbReference>
<dbReference type="AlphaFoldDB" id="A0A3B4DRA9"/>
<name>A0A3B4DRA9_PYGNA</name>
<sequence>MGLKPLTFVRQVLAACIYPSLLLDDSLPHDVRKRAQCLLEECGSIGSYAPMTGIRKVLLSVSEFITRRDGIVSNPDNIIITSGSQHGIIVLLKLLVQSEGSVRTGVLIPVPCYISFKKALTAQGAVAVPYYLCEEEGWTVQIKELRRALHAARGHCNPMVLYIINPGNPSGHVQSKASIEEVIRFAAEERLFLMADEVYQSIVYGNGREFYSYKKVLSEMGSPYSNNVELASFHTISKGAIGECGLRTGYMELVNIDPEVMQYAYSLFTINLNVPVIGQIALDVMADPPQPGQPSYALYAQVRVEIFLTLMNNVQRTLEVLTGLPGITCQPIMGGVFAFARLHLSEAAIKHAKEKKLKPDFLYCLRLLEDMRLFASPGCDFGQEEGTYHIRMCLATPEETMEDVLQRLKSFHLRFIKEFP</sequence>
<evidence type="ECO:0000256" key="1">
    <source>
        <dbReference type="ARBA" id="ARBA00001933"/>
    </source>
</evidence>
<evidence type="ECO:0000259" key="10">
    <source>
        <dbReference type="Pfam" id="PF00155"/>
    </source>
</evidence>
<keyword evidence="5" id="KW-0663">Pyridoxal phosphate</keyword>
<dbReference type="InterPro" id="IPR015421">
    <property type="entry name" value="PyrdxlP-dep_Trfase_major"/>
</dbReference>
<dbReference type="GO" id="GO:0030170">
    <property type="term" value="F:pyridoxal phosphate binding"/>
    <property type="evidence" value="ECO:0007669"/>
    <property type="project" value="InterPro"/>
</dbReference>
<dbReference type="InterPro" id="IPR004839">
    <property type="entry name" value="Aminotransferase_I/II_large"/>
</dbReference>
<comment type="cofactor">
    <cofactor evidence="1">
        <name>pyridoxal 5'-phosphate</name>
        <dbReference type="ChEBI" id="CHEBI:597326"/>
    </cofactor>
</comment>
<protein>
    <recommendedName>
        <fullName evidence="8">alanine transaminase</fullName>
        <ecNumber evidence="8">2.6.1.2</ecNumber>
    </recommendedName>
</protein>
<comment type="catalytic activity">
    <reaction evidence="9">
        <text>L-alanine + 2-oxoglutarate = pyruvate + L-glutamate</text>
        <dbReference type="Rhea" id="RHEA:19453"/>
        <dbReference type="ChEBI" id="CHEBI:15361"/>
        <dbReference type="ChEBI" id="CHEBI:16810"/>
        <dbReference type="ChEBI" id="CHEBI:29985"/>
        <dbReference type="ChEBI" id="CHEBI:57972"/>
        <dbReference type="EC" id="2.6.1.2"/>
    </reaction>
</comment>
<keyword evidence="3" id="KW-0032">Aminotransferase</keyword>
<dbReference type="SUPFAM" id="SSF53383">
    <property type="entry name" value="PLP-dependent transferases"/>
    <property type="match status" value="1"/>
</dbReference>
<comment type="subunit">
    <text evidence="2">Homodimer.</text>
</comment>
<dbReference type="Pfam" id="PF00155">
    <property type="entry name" value="Aminotran_1_2"/>
    <property type="match status" value="1"/>
</dbReference>
<dbReference type="OrthoDB" id="1732682at2759"/>
<dbReference type="InterPro" id="IPR045088">
    <property type="entry name" value="ALAT1/2-like"/>
</dbReference>
<keyword evidence="12" id="KW-1185">Reference proteome</keyword>
<comment type="pathway">
    <text evidence="6">Amino-acid degradation; L-alanine degradation via transaminase pathway; pyruvate from L-alanine: step 1/1.</text>
</comment>
<evidence type="ECO:0000256" key="7">
    <source>
        <dbReference type="ARBA" id="ARBA00025785"/>
    </source>
</evidence>
<accession>A0A3B4DRA9</accession>
<evidence type="ECO:0000256" key="4">
    <source>
        <dbReference type="ARBA" id="ARBA00022679"/>
    </source>
</evidence>
<dbReference type="Gene3D" id="3.90.1150.10">
    <property type="entry name" value="Aspartate Aminotransferase, domain 1"/>
    <property type="match status" value="1"/>
</dbReference>
<evidence type="ECO:0000256" key="9">
    <source>
        <dbReference type="ARBA" id="ARBA00047412"/>
    </source>
</evidence>
<reference evidence="11" key="2">
    <citation type="submission" date="2025-08" db="UniProtKB">
        <authorList>
            <consortium name="Ensembl"/>
        </authorList>
    </citation>
    <scope>IDENTIFICATION</scope>
</reference>
<dbReference type="PANTHER" id="PTHR11751">
    <property type="entry name" value="ALANINE AMINOTRANSFERASE"/>
    <property type="match status" value="1"/>
</dbReference>
<evidence type="ECO:0000256" key="8">
    <source>
        <dbReference type="ARBA" id="ARBA00026106"/>
    </source>
</evidence>
<comment type="similarity">
    <text evidence="7">Belongs to the class-I pyridoxal-phosphate-dependent aminotransferase family. Alanine aminotransferase subfamily.</text>
</comment>
<keyword evidence="4" id="KW-0808">Transferase</keyword>
<evidence type="ECO:0000313" key="12">
    <source>
        <dbReference type="Proteomes" id="UP001501920"/>
    </source>
</evidence>
<reference evidence="11 12" key="1">
    <citation type="submission" date="2020-10" db="EMBL/GenBank/DDBJ databases">
        <title>Pygocentrus nattereri (red-bellied piranha) genome, fPygNat1, primary haplotype.</title>
        <authorList>
            <person name="Myers G."/>
            <person name="Meyer A."/>
            <person name="Karagic N."/>
            <person name="Pippel M."/>
            <person name="Winkler S."/>
            <person name="Tracey A."/>
            <person name="Wood J."/>
            <person name="Formenti G."/>
            <person name="Howe K."/>
            <person name="Fedrigo O."/>
            <person name="Jarvis E.D."/>
        </authorList>
    </citation>
    <scope>NUCLEOTIDE SEQUENCE [LARGE SCALE GENOMIC DNA]</scope>
</reference>
<organism evidence="11 12">
    <name type="scientific">Pygocentrus nattereri</name>
    <name type="common">Red-bellied piranha</name>
    <dbReference type="NCBI Taxonomy" id="42514"/>
    <lineage>
        <taxon>Eukaryota</taxon>
        <taxon>Metazoa</taxon>
        <taxon>Chordata</taxon>
        <taxon>Craniata</taxon>
        <taxon>Vertebrata</taxon>
        <taxon>Euteleostomi</taxon>
        <taxon>Actinopterygii</taxon>
        <taxon>Neopterygii</taxon>
        <taxon>Teleostei</taxon>
        <taxon>Ostariophysi</taxon>
        <taxon>Characiformes</taxon>
        <taxon>Characoidei</taxon>
        <taxon>Pygocentrus</taxon>
    </lineage>
</organism>
<dbReference type="EC" id="2.6.1.2" evidence="8"/>
<dbReference type="InterPro" id="IPR015424">
    <property type="entry name" value="PyrdxlP-dep_Trfase"/>
</dbReference>